<sequence length="657" mass="72128">MKEAFRATKEMLRQAERRNWESNDDMASLVQEDDSMSPCLGGFNQTQTVSNLLMPTLCPASLPFRERLARAVPAANADKALVWSRLAAAETTEALASDEASSLVEVNSGGHVFFALLSRLGGGGEEAVVLKFCNNRYILQSEQMAAELARHLGVPGPTSRILLKQHDSTEWQQLAMHATEVCPFLAEMLEKKVSMLLLQFVPGSNLEHEEVAFQPENLTSTGQALGRLFTLDLLLGNADRLPIQSLGWRGNPHNVLWGVGGRCVPIDAAVTRRPPKLLVRDMDQKAAWLLELALLDRASAQQVLLEAVSCNQRAVRAVEADWAPSEAAWAKRQDGKGGTSSVKAFNEGVKAALAEVVQEQGLLEMVTNVVESWIENFKADMKEVRPTGELKLSATVELRDLSKEESKPDVFKERLAAWQDLLREKSQALAEAVDEWAARRNKKASFSFRGFLGESVLNPVADAYELLVRLKQLTSRVKVVHIAGSVARPADLGPKAPLLLGGATSLCLHLLRKLGATHILNCTEDLPAPSEEELGELRWERLALPDKEDQDLMPTLQKALEIISEAEKGGGKVLVHCHEGKSRSVSVCLAYLISQQRLPLSEALAYVKSKRPQARPNAGFLRQLLGLELQLLGRASELPEELLRGKPVLSSSRSTSK</sequence>
<dbReference type="SUPFAM" id="SSF56112">
    <property type="entry name" value="Protein kinase-like (PK-like)"/>
    <property type="match status" value="1"/>
</dbReference>
<dbReference type="PANTHER" id="PTHR47100">
    <property type="entry name" value="DUAL SPECIFICITY PROTEIN PHOSPHATASE PHS1"/>
    <property type="match status" value="1"/>
</dbReference>
<dbReference type="InterPro" id="IPR015275">
    <property type="entry name" value="Actin-fragmin_kin_cat_dom"/>
</dbReference>
<dbReference type="InterPro" id="IPR000387">
    <property type="entry name" value="Tyr_Pase_dom"/>
</dbReference>
<protein>
    <submittedName>
        <fullName evidence="3">Uncharacterized protein</fullName>
    </submittedName>
</protein>
<dbReference type="InterPro" id="IPR035010">
    <property type="entry name" value="PHS1"/>
</dbReference>
<dbReference type="InterPro" id="IPR020422">
    <property type="entry name" value="TYR_PHOSPHATASE_DUAL_dom"/>
</dbReference>
<dbReference type="Pfam" id="PF09192">
    <property type="entry name" value="Act-Frag_cataly"/>
    <property type="match status" value="1"/>
</dbReference>
<dbReference type="Gene3D" id="1.10.1070.11">
    <property type="entry name" value="Phosphatidylinositol 3-/4-kinase, catalytic domain"/>
    <property type="match status" value="1"/>
</dbReference>
<dbReference type="InterPro" id="IPR029021">
    <property type="entry name" value="Prot-tyrosine_phosphatase-like"/>
</dbReference>
<dbReference type="PROSITE" id="PS50056">
    <property type="entry name" value="TYR_PHOSPHATASE_2"/>
    <property type="match status" value="1"/>
</dbReference>
<dbReference type="InterPro" id="IPR000340">
    <property type="entry name" value="Dual-sp_phosphatase_cat-dom"/>
</dbReference>
<evidence type="ECO:0000259" key="1">
    <source>
        <dbReference type="PROSITE" id="PS50054"/>
    </source>
</evidence>
<dbReference type="PROSITE" id="PS50054">
    <property type="entry name" value="TYR_PHOSPHATASE_DUAL"/>
    <property type="match status" value="1"/>
</dbReference>
<dbReference type="InterPro" id="IPR036940">
    <property type="entry name" value="PI3/4_kinase_cat_sf"/>
</dbReference>
<dbReference type="Pfam" id="PF00782">
    <property type="entry name" value="DSPc"/>
    <property type="match status" value="1"/>
</dbReference>
<dbReference type="AlphaFoldDB" id="A0AA36NAU8"/>
<dbReference type="SMART" id="SM00195">
    <property type="entry name" value="DSPc"/>
    <property type="match status" value="1"/>
</dbReference>
<dbReference type="PANTHER" id="PTHR47100:SF5">
    <property type="entry name" value="DUAL SPECIFICITY PROTEIN PHOSPHATASE PHS1"/>
    <property type="match status" value="1"/>
</dbReference>
<proteinExistence type="predicted"/>
<organism evidence="3 4">
    <name type="scientific">Effrenium voratum</name>
    <dbReference type="NCBI Taxonomy" id="2562239"/>
    <lineage>
        <taxon>Eukaryota</taxon>
        <taxon>Sar</taxon>
        <taxon>Alveolata</taxon>
        <taxon>Dinophyceae</taxon>
        <taxon>Suessiales</taxon>
        <taxon>Symbiodiniaceae</taxon>
        <taxon>Effrenium</taxon>
    </lineage>
</organism>
<dbReference type="Proteomes" id="UP001178507">
    <property type="component" value="Unassembled WGS sequence"/>
</dbReference>
<dbReference type="Gene3D" id="3.90.190.10">
    <property type="entry name" value="Protein tyrosine phosphatase superfamily"/>
    <property type="match status" value="1"/>
</dbReference>
<dbReference type="CDD" id="cd14498">
    <property type="entry name" value="DSP"/>
    <property type="match status" value="1"/>
</dbReference>
<accession>A0AA36NAU8</accession>
<dbReference type="EMBL" id="CAUJNA010003370">
    <property type="protein sequence ID" value="CAJ1400387.1"/>
    <property type="molecule type" value="Genomic_DNA"/>
</dbReference>
<evidence type="ECO:0000313" key="4">
    <source>
        <dbReference type="Proteomes" id="UP001178507"/>
    </source>
</evidence>
<feature type="domain" description="Tyrosine specific protein phosphatases" evidence="2">
    <location>
        <begin position="550"/>
        <end position="612"/>
    </location>
</feature>
<dbReference type="SUPFAM" id="SSF52799">
    <property type="entry name" value="(Phosphotyrosine protein) phosphatases II"/>
    <property type="match status" value="1"/>
</dbReference>
<dbReference type="GO" id="GO:0004721">
    <property type="term" value="F:phosphoprotein phosphatase activity"/>
    <property type="evidence" value="ECO:0007669"/>
    <property type="project" value="InterPro"/>
</dbReference>
<name>A0AA36NAU8_9DINO</name>
<comment type="caution">
    <text evidence="3">The sequence shown here is derived from an EMBL/GenBank/DDBJ whole genome shotgun (WGS) entry which is preliminary data.</text>
</comment>
<dbReference type="InterPro" id="IPR011009">
    <property type="entry name" value="Kinase-like_dom_sf"/>
</dbReference>
<dbReference type="GO" id="GO:0043622">
    <property type="term" value="P:cortical microtubule organization"/>
    <property type="evidence" value="ECO:0007669"/>
    <property type="project" value="InterPro"/>
</dbReference>
<gene>
    <name evidence="3" type="ORF">EVOR1521_LOCUS23731</name>
</gene>
<reference evidence="3" key="1">
    <citation type="submission" date="2023-08" db="EMBL/GenBank/DDBJ databases">
        <authorList>
            <person name="Chen Y."/>
            <person name="Shah S."/>
            <person name="Dougan E. K."/>
            <person name="Thang M."/>
            <person name="Chan C."/>
        </authorList>
    </citation>
    <scope>NUCLEOTIDE SEQUENCE</scope>
</reference>
<feature type="domain" description="Tyrosine-protein phosphatase" evidence="1">
    <location>
        <begin position="488"/>
        <end position="633"/>
    </location>
</feature>
<evidence type="ECO:0000259" key="2">
    <source>
        <dbReference type="PROSITE" id="PS50056"/>
    </source>
</evidence>
<dbReference type="GO" id="GO:0009737">
    <property type="term" value="P:response to abscisic acid"/>
    <property type="evidence" value="ECO:0007669"/>
    <property type="project" value="InterPro"/>
</dbReference>
<evidence type="ECO:0000313" key="3">
    <source>
        <dbReference type="EMBL" id="CAJ1400387.1"/>
    </source>
</evidence>
<keyword evidence="4" id="KW-1185">Reference proteome</keyword>